<evidence type="ECO:0000313" key="3">
    <source>
        <dbReference type="Proteomes" id="UP000321863"/>
    </source>
</evidence>
<sequence length="226" mass="25170">MKNSMLNKLKSGYEEMEAKPSAGLWDRLDETLEEIPERTPKGSSLWWKYAAVVLLMVSLGTVLYLKYQNSSGFKKPVYVMKEGSKRMIYPEFSKPVVSGEAANQKKEIKATAGIPKNQAETEAEIKVMQPEISPVSIQHAAVQPQHIAQVIPVKIENTIPSVSDRTVAAERKTSYISANELLLGREFDKTSRPSGTDAVKFGVFNFDRPKVENVTVLGVTVYSDMK</sequence>
<dbReference type="AlphaFoldDB" id="A0A511YHM9"/>
<dbReference type="Proteomes" id="UP000321863">
    <property type="component" value="Unassembled WGS sequence"/>
</dbReference>
<name>A0A511YHM9_9FLAO</name>
<organism evidence="2 3">
    <name type="scientific">Chryseobacterium hagamense</name>
    <dbReference type="NCBI Taxonomy" id="395935"/>
    <lineage>
        <taxon>Bacteria</taxon>
        <taxon>Pseudomonadati</taxon>
        <taxon>Bacteroidota</taxon>
        <taxon>Flavobacteriia</taxon>
        <taxon>Flavobacteriales</taxon>
        <taxon>Weeksellaceae</taxon>
        <taxon>Chryseobacterium group</taxon>
        <taxon>Chryseobacterium</taxon>
    </lineage>
</organism>
<dbReference type="RefSeq" id="WP_146939588.1">
    <property type="nucleotide sequence ID" value="NZ_BJYJ01000001.1"/>
</dbReference>
<keyword evidence="1" id="KW-0812">Transmembrane</keyword>
<keyword evidence="1" id="KW-0472">Membrane</keyword>
<keyword evidence="1" id="KW-1133">Transmembrane helix</keyword>
<accession>A0A511YHM9</accession>
<gene>
    <name evidence="2" type="ORF">CHA01nite_04440</name>
</gene>
<proteinExistence type="predicted"/>
<dbReference type="EMBL" id="BJYJ01000001">
    <property type="protein sequence ID" value="GEN74704.1"/>
    <property type="molecule type" value="Genomic_DNA"/>
</dbReference>
<comment type="caution">
    <text evidence="2">The sequence shown here is derived from an EMBL/GenBank/DDBJ whole genome shotgun (WGS) entry which is preliminary data.</text>
</comment>
<keyword evidence="3" id="KW-1185">Reference proteome</keyword>
<reference evidence="2 3" key="1">
    <citation type="submission" date="2019-07" db="EMBL/GenBank/DDBJ databases">
        <title>Whole genome shotgun sequence of Chryseobacterium hagamense NBRC 105253.</title>
        <authorList>
            <person name="Hosoyama A."/>
            <person name="Uohara A."/>
            <person name="Ohji S."/>
            <person name="Ichikawa N."/>
        </authorList>
    </citation>
    <scope>NUCLEOTIDE SEQUENCE [LARGE SCALE GENOMIC DNA]</scope>
    <source>
        <strain evidence="2 3">NBRC 105253</strain>
    </source>
</reference>
<evidence type="ECO:0000256" key="1">
    <source>
        <dbReference type="SAM" id="Phobius"/>
    </source>
</evidence>
<evidence type="ECO:0000313" key="2">
    <source>
        <dbReference type="EMBL" id="GEN74704.1"/>
    </source>
</evidence>
<dbReference type="OrthoDB" id="1250816at2"/>
<protein>
    <submittedName>
        <fullName evidence="2">Uncharacterized protein</fullName>
    </submittedName>
</protein>
<feature type="transmembrane region" description="Helical" evidence="1">
    <location>
        <begin position="46"/>
        <end position="65"/>
    </location>
</feature>